<gene>
    <name evidence="4" type="ORF">JD844_023043</name>
</gene>
<feature type="region of interest" description="Disordered" evidence="2">
    <location>
        <begin position="471"/>
        <end position="494"/>
    </location>
</feature>
<feature type="region of interest" description="Disordered" evidence="2">
    <location>
        <begin position="30"/>
        <end position="56"/>
    </location>
</feature>
<dbReference type="EMBL" id="JAIPUX010003289">
    <property type="protein sequence ID" value="KAH0621582.1"/>
    <property type="molecule type" value="Genomic_DNA"/>
</dbReference>
<organism evidence="4 5">
    <name type="scientific">Phrynosoma platyrhinos</name>
    <name type="common">Desert horned lizard</name>
    <dbReference type="NCBI Taxonomy" id="52577"/>
    <lineage>
        <taxon>Eukaryota</taxon>
        <taxon>Metazoa</taxon>
        <taxon>Chordata</taxon>
        <taxon>Craniata</taxon>
        <taxon>Vertebrata</taxon>
        <taxon>Euteleostomi</taxon>
        <taxon>Lepidosauria</taxon>
        <taxon>Squamata</taxon>
        <taxon>Bifurcata</taxon>
        <taxon>Unidentata</taxon>
        <taxon>Episquamata</taxon>
        <taxon>Toxicofera</taxon>
        <taxon>Iguania</taxon>
        <taxon>Phrynosomatidae</taxon>
        <taxon>Phrynosomatinae</taxon>
        <taxon>Phrynosoma</taxon>
    </lineage>
</organism>
<sequence>MLYLLLVPYPQTLFFCVRYEEKAARDLDRYKKQSRKAMDQNMKKSTTGKEKMHKPRLKDCLSNHPKLDKLFHSQMEKKHNSCQTIKIVQVPFSMDSFKQKLHMLEQNESDKDEPCLIHLLNFPDAWIIASEKKIMMLNPYRIEEALLFKRLLENHKLPIEKLDKPIVLTDRVFAAVLLGGFLPKPDSDVCLTSHPSSEKSFIFVNNRPVYQKEILKLVQQYYKLKLHMDSNRLYPIFLINITIPPSAVDINLTPDKSQVLLHNQESICLAVENILTSLYGPVTGAISCETNKTDINLEDNSINETGQTTIYASEIESCRSMNQEACMPLLSSNNNGEHSEREKYTELNLNKQTLCNNLSQDFPTKIDTSGSITPGYDRFQDATLNNLLCEDQHNKSKGIFSLDSSTLMDTNLENGIENDLKNDNFLETEKRKGVIIPKDSSEFTADQWSLGNAFKNSRGENLEPIQILIPEGRGVQPQKKNDENQQKLQEENNSQTINKTNVVNDKVGQITAYDIISSQIIKKPMTAFAYFTQDHRPGLLTENTKASTEELMLKMDEMWKILNEEEKKK</sequence>
<keyword evidence="1" id="KW-0539">Nucleus</keyword>
<dbReference type="PROSITE" id="PS50118">
    <property type="entry name" value="HMG_BOX_2"/>
    <property type="match status" value="1"/>
</dbReference>
<accession>A0ABQ7SVW3</accession>
<feature type="DNA-binding region" description="HMG box" evidence="1">
    <location>
        <begin position="521"/>
        <end position="569"/>
    </location>
</feature>
<keyword evidence="1" id="KW-0238">DNA-binding</keyword>
<dbReference type="InterPro" id="IPR020568">
    <property type="entry name" value="Ribosomal_Su5_D2-typ_SF"/>
</dbReference>
<dbReference type="SMART" id="SM01340">
    <property type="entry name" value="DNA_mis_repair"/>
    <property type="match status" value="1"/>
</dbReference>
<dbReference type="SUPFAM" id="SSF47095">
    <property type="entry name" value="HMG-box"/>
    <property type="match status" value="1"/>
</dbReference>
<proteinExistence type="predicted"/>
<name>A0ABQ7SVW3_PHRPL</name>
<evidence type="ECO:0000256" key="2">
    <source>
        <dbReference type="SAM" id="MobiDB-lite"/>
    </source>
</evidence>
<evidence type="ECO:0000259" key="3">
    <source>
        <dbReference type="PROSITE" id="PS50118"/>
    </source>
</evidence>
<feature type="compositionally biased region" description="Basic and acidic residues" evidence="2">
    <location>
        <begin position="30"/>
        <end position="50"/>
    </location>
</feature>
<reference evidence="4 5" key="1">
    <citation type="journal article" date="2022" name="Gigascience">
        <title>A chromosome-level genome assembly and annotation of the desert horned lizard, Phrynosoma platyrhinos, provides insight into chromosomal rearrangements among reptiles.</title>
        <authorList>
            <person name="Koochekian N."/>
            <person name="Ascanio A."/>
            <person name="Farleigh K."/>
            <person name="Card D.C."/>
            <person name="Schield D.R."/>
            <person name="Castoe T.A."/>
            <person name="Jezkova T."/>
        </authorList>
    </citation>
    <scope>NUCLEOTIDE SEQUENCE [LARGE SCALE GENOMIC DNA]</scope>
    <source>
        <strain evidence="4">NK-2021</strain>
    </source>
</reference>
<dbReference type="Gene3D" id="1.10.30.10">
    <property type="entry name" value="High mobility group box domain"/>
    <property type="match status" value="1"/>
</dbReference>
<dbReference type="Pfam" id="PF01119">
    <property type="entry name" value="DNA_mis_repair"/>
    <property type="match status" value="1"/>
</dbReference>
<dbReference type="Pfam" id="PF00505">
    <property type="entry name" value="HMG_box"/>
    <property type="match status" value="1"/>
</dbReference>
<evidence type="ECO:0000313" key="5">
    <source>
        <dbReference type="Proteomes" id="UP000826234"/>
    </source>
</evidence>
<evidence type="ECO:0000313" key="4">
    <source>
        <dbReference type="EMBL" id="KAH0621582.1"/>
    </source>
</evidence>
<dbReference type="InterPro" id="IPR014721">
    <property type="entry name" value="Ribsml_uS5_D2-typ_fold_subgr"/>
</dbReference>
<dbReference type="InterPro" id="IPR038973">
    <property type="entry name" value="MutL/Mlh/Pms-like"/>
</dbReference>
<evidence type="ECO:0000256" key="1">
    <source>
        <dbReference type="PROSITE-ProRule" id="PRU00267"/>
    </source>
</evidence>
<dbReference type="PANTHER" id="PTHR10073:SF54">
    <property type="entry name" value="PMS1 PROTEIN HOMOLOG 1"/>
    <property type="match status" value="1"/>
</dbReference>
<dbReference type="InterPro" id="IPR013507">
    <property type="entry name" value="DNA_mismatch_S5_2-like"/>
</dbReference>
<dbReference type="Proteomes" id="UP000826234">
    <property type="component" value="Unassembled WGS sequence"/>
</dbReference>
<dbReference type="InterPro" id="IPR036910">
    <property type="entry name" value="HMG_box_dom_sf"/>
</dbReference>
<dbReference type="InterPro" id="IPR009071">
    <property type="entry name" value="HMG_box_dom"/>
</dbReference>
<dbReference type="Gene3D" id="3.30.230.10">
    <property type="match status" value="1"/>
</dbReference>
<dbReference type="PANTHER" id="PTHR10073">
    <property type="entry name" value="DNA MISMATCH REPAIR PROTEIN MLH, PMS, MUTL"/>
    <property type="match status" value="1"/>
</dbReference>
<dbReference type="SUPFAM" id="SSF54211">
    <property type="entry name" value="Ribosomal protein S5 domain 2-like"/>
    <property type="match status" value="1"/>
</dbReference>
<keyword evidence="5" id="KW-1185">Reference proteome</keyword>
<comment type="caution">
    <text evidence="4">The sequence shown here is derived from an EMBL/GenBank/DDBJ whole genome shotgun (WGS) entry which is preliminary data.</text>
</comment>
<feature type="compositionally biased region" description="Basic and acidic residues" evidence="2">
    <location>
        <begin position="479"/>
        <end position="490"/>
    </location>
</feature>
<feature type="domain" description="HMG box" evidence="3">
    <location>
        <begin position="521"/>
        <end position="569"/>
    </location>
</feature>
<protein>
    <recommendedName>
        <fullName evidence="3">HMG box domain-containing protein</fullName>
    </recommendedName>
</protein>